<dbReference type="AlphaFoldDB" id="A0A9P7RRI8"/>
<sequence>MDTSLCKLPRDTLVDIDRAVWINDDFSFYLLYKNGHIFIVQGPKSTKCDPFITSDRPAQELHLKLILQLSEVIPIERYKYLYLYQDEKTNEYRLVPKKKSHTLYKIKSPLWLPTVQESELQLIRWIGWGRCVCLLRGDQIEVDIAWDTVTFRQLEKITNVVKVLAELDVCFRPIAHVLRGSDIIGLAYEKRAGRGLQYSDRRLFYQTLAKMHSRRVYYRGICYSICQVHDGGIRFTDNLFVVEIRNGPRTEEEDEQERRIWAVTGELFDKLKIKMHVLMECYALAEPPILMRYHQCVNSEHPRYNPSILTHIDHPYFALFRGRETSYTPRRLTGVIRSNRPMFVESPSPDDNAITTSTALDDNDRPLVVPLFTAKRHRKARSTRRIHELRSAADRRNDLPHRSRSIDTETLVDSEENVDGKSERFQTVSTWC</sequence>
<evidence type="ECO:0000313" key="2">
    <source>
        <dbReference type="EMBL" id="KAG7087748.1"/>
    </source>
</evidence>
<proteinExistence type="predicted"/>
<protein>
    <submittedName>
        <fullName evidence="2">Uncharacterized protein</fullName>
    </submittedName>
</protein>
<gene>
    <name evidence="2" type="ORF">E1B28_013689</name>
</gene>
<accession>A0A9P7RRI8</accession>
<feature type="compositionally biased region" description="Basic and acidic residues" evidence="1">
    <location>
        <begin position="389"/>
        <end position="407"/>
    </location>
</feature>
<organism evidence="2 3">
    <name type="scientific">Marasmius oreades</name>
    <name type="common">fairy-ring Marasmius</name>
    <dbReference type="NCBI Taxonomy" id="181124"/>
    <lineage>
        <taxon>Eukaryota</taxon>
        <taxon>Fungi</taxon>
        <taxon>Dikarya</taxon>
        <taxon>Basidiomycota</taxon>
        <taxon>Agaricomycotina</taxon>
        <taxon>Agaricomycetes</taxon>
        <taxon>Agaricomycetidae</taxon>
        <taxon>Agaricales</taxon>
        <taxon>Marasmiineae</taxon>
        <taxon>Marasmiaceae</taxon>
        <taxon>Marasmius</taxon>
    </lineage>
</organism>
<feature type="region of interest" description="Disordered" evidence="1">
    <location>
        <begin position="389"/>
        <end position="418"/>
    </location>
</feature>
<reference evidence="2" key="1">
    <citation type="journal article" date="2021" name="Genome Biol. Evol.">
        <title>The assembled and annotated genome of the fairy-ring fungus Marasmius oreades.</title>
        <authorList>
            <person name="Hiltunen M."/>
            <person name="Ament-Velasquez S.L."/>
            <person name="Johannesson H."/>
        </authorList>
    </citation>
    <scope>NUCLEOTIDE SEQUENCE</scope>
    <source>
        <strain evidence="2">03SP1</strain>
    </source>
</reference>
<dbReference type="RefSeq" id="XP_043004219.1">
    <property type="nucleotide sequence ID" value="XM_043158864.1"/>
</dbReference>
<dbReference type="OrthoDB" id="2874131at2759"/>
<dbReference type="EMBL" id="CM032189">
    <property type="protein sequence ID" value="KAG7087748.1"/>
    <property type="molecule type" value="Genomic_DNA"/>
</dbReference>
<dbReference type="GeneID" id="66082764"/>
<dbReference type="Proteomes" id="UP001049176">
    <property type="component" value="Chromosome 9"/>
</dbReference>
<evidence type="ECO:0000313" key="3">
    <source>
        <dbReference type="Proteomes" id="UP001049176"/>
    </source>
</evidence>
<dbReference type="KEGG" id="more:E1B28_013689"/>
<evidence type="ECO:0000256" key="1">
    <source>
        <dbReference type="SAM" id="MobiDB-lite"/>
    </source>
</evidence>
<name>A0A9P7RRI8_9AGAR</name>
<comment type="caution">
    <text evidence="2">The sequence shown here is derived from an EMBL/GenBank/DDBJ whole genome shotgun (WGS) entry which is preliminary data.</text>
</comment>
<keyword evidence="3" id="KW-1185">Reference proteome</keyword>